<proteinExistence type="predicted"/>
<protein>
    <submittedName>
        <fullName evidence="2">Uncharacterized protein</fullName>
    </submittedName>
</protein>
<reference evidence="2 3" key="1">
    <citation type="journal article" date="2019" name="Commun. Biol.">
        <title>The bagworm genome reveals a unique fibroin gene that provides high tensile strength.</title>
        <authorList>
            <person name="Kono N."/>
            <person name="Nakamura H."/>
            <person name="Ohtoshi R."/>
            <person name="Tomita M."/>
            <person name="Numata K."/>
            <person name="Arakawa K."/>
        </authorList>
    </citation>
    <scope>NUCLEOTIDE SEQUENCE [LARGE SCALE GENOMIC DNA]</scope>
</reference>
<feature type="compositionally biased region" description="Basic and acidic residues" evidence="1">
    <location>
        <begin position="59"/>
        <end position="69"/>
    </location>
</feature>
<dbReference type="Proteomes" id="UP000299102">
    <property type="component" value="Unassembled WGS sequence"/>
</dbReference>
<sequence length="77" mass="8491">MPASAGAGERTSRRRGRLHVSASRRRRRGLRILNGAAAACARRELIALFFLRCPNAETLSRHEPPDCGAKRGIMHAQ</sequence>
<dbReference type="AlphaFoldDB" id="A0A4C1WMP8"/>
<evidence type="ECO:0000313" key="3">
    <source>
        <dbReference type="Proteomes" id="UP000299102"/>
    </source>
</evidence>
<evidence type="ECO:0000256" key="1">
    <source>
        <dbReference type="SAM" id="MobiDB-lite"/>
    </source>
</evidence>
<feature type="region of interest" description="Disordered" evidence="1">
    <location>
        <begin position="58"/>
        <end position="77"/>
    </location>
</feature>
<feature type="compositionally biased region" description="Basic residues" evidence="1">
    <location>
        <begin position="12"/>
        <end position="24"/>
    </location>
</feature>
<accession>A0A4C1WMP8</accession>
<gene>
    <name evidence="2" type="ORF">EVAR_21261_1</name>
</gene>
<name>A0A4C1WMP8_EUMVA</name>
<organism evidence="2 3">
    <name type="scientific">Eumeta variegata</name>
    <name type="common">Bagworm moth</name>
    <name type="synonym">Eumeta japonica</name>
    <dbReference type="NCBI Taxonomy" id="151549"/>
    <lineage>
        <taxon>Eukaryota</taxon>
        <taxon>Metazoa</taxon>
        <taxon>Ecdysozoa</taxon>
        <taxon>Arthropoda</taxon>
        <taxon>Hexapoda</taxon>
        <taxon>Insecta</taxon>
        <taxon>Pterygota</taxon>
        <taxon>Neoptera</taxon>
        <taxon>Endopterygota</taxon>
        <taxon>Lepidoptera</taxon>
        <taxon>Glossata</taxon>
        <taxon>Ditrysia</taxon>
        <taxon>Tineoidea</taxon>
        <taxon>Psychidae</taxon>
        <taxon>Oiketicinae</taxon>
        <taxon>Eumeta</taxon>
    </lineage>
</organism>
<feature type="region of interest" description="Disordered" evidence="1">
    <location>
        <begin position="1"/>
        <end position="24"/>
    </location>
</feature>
<evidence type="ECO:0000313" key="2">
    <source>
        <dbReference type="EMBL" id="GBP52130.1"/>
    </source>
</evidence>
<dbReference type="EMBL" id="BGZK01000596">
    <property type="protein sequence ID" value="GBP52130.1"/>
    <property type="molecule type" value="Genomic_DNA"/>
</dbReference>
<keyword evidence="3" id="KW-1185">Reference proteome</keyword>
<comment type="caution">
    <text evidence="2">The sequence shown here is derived from an EMBL/GenBank/DDBJ whole genome shotgun (WGS) entry which is preliminary data.</text>
</comment>